<evidence type="ECO:0000313" key="2">
    <source>
        <dbReference type="EMBL" id="CAD7246821.1"/>
    </source>
</evidence>
<reference evidence="2" key="1">
    <citation type="submission" date="2020-11" db="EMBL/GenBank/DDBJ databases">
        <authorList>
            <person name="Tran Van P."/>
        </authorList>
    </citation>
    <scope>NUCLEOTIDE SEQUENCE</scope>
</reference>
<keyword evidence="3" id="KW-1185">Reference proteome</keyword>
<evidence type="ECO:0000256" key="1">
    <source>
        <dbReference type="SAM" id="MobiDB-lite"/>
    </source>
</evidence>
<name>A0A7R8XGM7_9CRUS</name>
<dbReference type="AlphaFoldDB" id="A0A7R8XGM7"/>
<dbReference type="EMBL" id="CAJPEV010001249">
    <property type="protein sequence ID" value="CAG0891622.1"/>
    <property type="molecule type" value="Genomic_DNA"/>
</dbReference>
<sequence length="158" mass="16990">MYEVEGEEVEGGTVPLQELLNPHTHLLLLTVPATFDVQALRGLAFSATESTDLGGDMAIVPTRSVSGLHLCGTDADSGELAVVPAPPLKVFRMQLVSGKRPLPVLVGTTEPHAFPENVARRHPLLGPDYEGILRGVQGPSPTKRLKKKKKKKKASDVR</sequence>
<feature type="region of interest" description="Disordered" evidence="1">
    <location>
        <begin position="130"/>
        <end position="158"/>
    </location>
</feature>
<protein>
    <submittedName>
        <fullName evidence="2">Uncharacterized protein</fullName>
    </submittedName>
</protein>
<feature type="compositionally biased region" description="Basic residues" evidence="1">
    <location>
        <begin position="143"/>
        <end position="158"/>
    </location>
</feature>
<gene>
    <name evidence="2" type="ORF">DSTB1V02_LOCUS6664</name>
</gene>
<proteinExistence type="predicted"/>
<evidence type="ECO:0000313" key="3">
    <source>
        <dbReference type="Proteomes" id="UP000677054"/>
    </source>
</evidence>
<dbReference type="EMBL" id="LR900766">
    <property type="protein sequence ID" value="CAD7246821.1"/>
    <property type="molecule type" value="Genomic_DNA"/>
</dbReference>
<organism evidence="2">
    <name type="scientific">Darwinula stevensoni</name>
    <dbReference type="NCBI Taxonomy" id="69355"/>
    <lineage>
        <taxon>Eukaryota</taxon>
        <taxon>Metazoa</taxon>
        <taxon>Ecdysozoa</taxon>
        <taxon>Arthropoda</taxon>
        <taxon>Crustacea</taxon>
        <taxon>Oligostraca</taxon>
        <taxon>Ostracoda</taxon>
        <taxon>Podocopa</taxon>
        <taxon>Podocopida</taxon>
        <taxon>Darwinulocopina</taxon>
        <taxon>Darwinuloidea</taxon>
        <taxon>Darwinulidae</taxon>
        <taxon>Darwinula</taxon>
    </lineage>
</organism>
<accession>A0A7R8XGM7</accession>
<dbReference type="Proteomes" id="UP000677054">
    <property type="component" value="Unassembled WGS sequence"/>
</dbReference>